<feature type="compositionally biased region" description="Low complexity" evidence="1">
    <location>
        <begin position="192"/>
        <end position="205"/>
    </location>
</feature>
<sequence length="307" mass="34187">MARVFRARRRRNERGGRGLYRRGGEVGLEEGNRHWRSRELGWCSRAAAAVSWAVRRRRRRGCFGRRRRWIGRPKNRTAGAGGLARAGTVKVGAASWCWRLRLCLRALAAKEWRHGVVAWEGKRGRRTVERGGFTMPVWEKGGGRGSALSLGFGWTRVERLGHALQSLRQAAGPSGSTTQALTAAATGRLSGAGAAGLTATTAGRSATRERGRERRRWRVLGGDGGKRRRREREKERERGRNSESERDRESGRRLSLSARMRATHVRGGEMMGWEGRWAGGGESAHPKTQGDLHSTTLTFTIHTHSPL</sequence>
<name>Q6K1Z4_ORYSJ</name>
<evidence type="ECO:0000313" key="2">
    <source>
        <dbReference type="EMBL" id="BAD20137.1"/>
    </source>
</evidence>
<evidence type="ECO:0000256" key="1">
    <source>
        <dbReference type="SAM" id="MobiDB-lite"/>
    </source>
</evidence>
<feature type="compositionally biased region" description="Basic and acidic residues" evidence="1">
    <location>
        <begin position="232"/>
        <end position="252"/>
    </location>
</feature>
<protein>
    <submittedName>
        <fullName evidence="2">Uncharacterized protein</fullName>
    </submittedName>
</protein>
<feature type="region of interest" description="Disordered" evidence="1">
    <location>
        <begin position="192"/>
        <end position="292"/>
    </location>
</feature>
<gene>
    <name evidence="2" type="primary">OSJNBa0030C08.14</name>
</gene>
<organism evidence="2 3">
    <name type="scientific">Oryza sativa subsp. japonica</name>
    <name type="common">Rice</name>
    <dbReference type="NCBI Taxonomy" id="39947"/>
    <lineage>
        <taxon>Eukaryota</taxon>
        <taxon>Viridiplantae</taxon>
        <taxon>Streptophyta</taxon>
        <taxon>Embryophyta</taxon>
        <taxon>Tracheophyta</taxon>
        <taxon>Spermatophyta</taxon>
        <taxon>Magnoliopsida</taxon>
        <taxon>Liliopsida</taxon>
        <taxon>Poales</taxon>
        <taxon>Poaceae</taxon>
        <taxon>BOP clade</taxon>
        <taxon>Oryzoideae</taxon>
        <taxon>Oryzeae</taxon>
        <taxon>Oryzinae</taxon>
        <taxon>Oryza</taxon>
        <taxon>Oryza sativa</taxon>
    </lineage>
</organism>
<proteinExistence type="predicted"/>
<evidence type="ECO:0000313" key="3">
    <source>
        <dbReference type="Proteomes" id="UP000000763"/>
    </source>
</evidence>
<accession>Q6K1Z4</accession>
<reference evidence="3" key="1">
    <citation type="journal article" date="2005" name="Nature">
        <title>The map-based sequence of the rice genome.</title>
        <authorList>
            <consortium name="International rice genome sequencing project (IRGSP)"/>
            <person name="Matsumoto T."/>
            <person name="Wu J."/>
            <person name="Kanamori H."/>
            <person name="Katayose Y."/>
            <person name="Fujisawa M."/>
            <person name="Namiki N."/>
            <person name="Mizuno H."/>
            <person name="Yamamoto K."/>
            <person name="Antonio B.A."/>
            <person name="Baba T."/>
            <person name="Sakata K."/>
            <person name="Nagamura Y."/>
            <person name="Aoki H."/>
            <person name="Arikawa K."/>
            <person name="Arita K."/>
            <person name="Bito T."/>
            <person name="Chiden Y."/>
            <person name="Fujitsuka N."/>
            <person name="Fukunaka R."/>
            <person name="Hamada M."/>
            <person name="Harada C."/>
            <person name="Hayashi A."/>
            <person name="Hijishita S."/>
            <person name="Honda M."/>
            <person name="Hosokawa S."/>
            <person name="Ichikawa Y."/>
            <person name="Idonuma A."/>
            <person name="Iijima M."/>
            <person name="Ikeda M."/>
            <person name="Ikeno M."/>
            <person name="Ito K."/>
            <person name="Ito S."/>
            <person name="Ito T."/>
            <person name="Ito Y."/>
            <person name="Ito Y."/>
            <person name="Iwabuchi A."/>
            <person name="Kamiya K."/>
            <person name="Karasawa W."/>
            <person name="Kurita K."/>
            <person name="Katagiri S."/>
            <person name="Kikuta A."/>
            <person name="Kobayashi H."/>
            <person name="Kobayashi N."/>
            <person name="Machita K."/>
            <person name="Maehara T."/>
            <person name="Masukawa M."/>
            <person name="Mizubayashi T."/>
            <person name="Mukai Y."/>
            <person name="Nagasaki H."/>
            <person name="Nagata Y."/>
            <person name="Naito S."/>
            <person name="Nakashima M."/>
            <person name="Nakama Y."/>
            <person name="Nakamichi Y."/>
            <person name="Nakamura M."/>
            <person name="Meguro A."/>
            <person name="Negishi M."/>
            <person name="Ohta I."/>
            <person name="Ohta T."/>
            <person name="Okamoto M."/>
            <person name="Ono N."/>
            <person name="Saji S."/>
            <person name="Sakaguchi M."/>
            <person name="Sakai K."/>
            <person name="Shibata M."/>
            <person name="Shimokawa T."/>
            <person name="Song J."/>
            <person name="Takazaki Y."/>
            <person name="Terasawa K."/>
            <person name="Tsugane M."/>
            <person name="Tsuji K."/>
            <person name="Ueda S."/>
            <person name="Waki K."/>
            <person name="Yamagata H."/>
            <person name="Yamamoto M."/>
            <person name="Yamamoto S."/>
            <person name="Yamane H."/>
            <person name="Yoshiki S."/>
            <person name="Yoshihara R."/>
            <person name="Yukawa K."/>
            <person name="Zhong H."/>
            <person name="Yano M."/>
            <person name="Yuan Q."/>
            <person name="Ouyang S."/>
            <person name="Liu J."/>
            <person name="Jones K.M."/>
            <person name="Gansberger K."/>
            <person name="Moffat K."/>
            <person name="Hill J."/>
            <person name="Bera J."/>
            <person name="Fadrosh D."/>
            <person name="Jin S."/>
            <person name="Johri S."/>
            <person name="Kim M."/>
            <person name="Overton L."/>
            <person name="Reardon M."/>
            <person name="Tsitrin T."/>
            <person name="Vuong H."/>
            <person name="Weaver B."/>
            <person name="Ciecko A."/>
            <person name="Tallon L."/>
            <person name="Jackson J."/>
            <person name="Pai G."/>
            <person name="Aken S.V."/>
            <person name="Utterback T."/>
            <person name="Reidmuller S."/>
            <person name="Feldblyum T."/>
            <person name="Hsiao J."/>
            <person name="Zismann V."/>
            <person name="Iobst S."/>
            <person name="de Vazeille A.R."/>
            <person name="Buell C.R."/>
            <person name="Ying K."/>
            <person name="Li Y."/>
            <person name="Lu T."/>
            <person name="Huang Y."/>
            <person name="Zhao Q."/>
            <person name="Feng Q."/>
            <person name="Zhang L."/>
            <person name="Zhu J."/>
            <person name="Weng Q."/>
            <person name="Mu J."/>
            <person name="Lu Y."/>
            <person name="Fan D."/>
            <person name="Liu Y."/>
            <person name="Guan J."/>
            <person name="Zhang Y."/>
            <person name="Yu S."/>
            <person name="Liu X."/>
            <person name="Zhang Y."/>
            <person name="Hong G."/>
            <person name="Han B."/>
            <person name="Choisne N."/>
            <person name="Demange N."/>
            <person name="Orjeda G."/>
            <person name="Samain S."/>
            <person name="Cattolico L."/>
            <person name="Pelletier E."/>
            <person name="Couloux A."/>
            <person name="Segurens B."/>
            <person name="Wincker P."/>
            <person name="D'Hont A."/>
            <person name="Scarpelli C."/>
            <person name="Weissenbach J."/>
            <person name="Salanoubat M."/>
            <person name="Quetier F."/>
            <person name="Yu Y."/>
            <person name="Kim H.R."/>
            <person name="Rambo T."/>
            <person name="Currie J."/>
            <person name="Collura K."/>
            <person name="Luo M."/>
            <person name="Yang T."/>
            <person name="Ammiraju J.S.S."/>
            <person name="Engler F."/>
            <person name="Soderlund C."/>
            <person name="Wing R.A."/>
            <person name="Palmer L.E."/>
            <person name="de la Bastide M."/>
            <person name="Spiegel L."/>
            <person name="Nascimento L."/>
            <person name="Zutavern T."/>
            <person name="O'Shaughnessy A."/>
            <person name="Dike S."/>
            <person name="Dedhia N."/>
            <person name="Preston R."/>
            <person name="Balija V."/>
            <person name="McCombie W.R."/>
            <person name="Chow T."/>
            <person name="Chen H."/>
            <person name="Chung M."/>
            <person name="Chen C."/>
            <person name="Shaw J."/>
            <person name="Wu H."/>
            <person name="Hsiao K."/>
            <person name="Chao Y."/>
            <person name="Chu M."/>
            <person name="Cheng C."/>
            <person name="Hour A."/>
            <person name="Lee P."/>
            <person name="Lin S."/>
            <person name="Lin Y."/>
            <person name="Liou J."/>
            <person name="Liu S."/>
            <person name="Hsing Y."/>
            <person name="Raghuvanshi S."/>
            <person name="Mohanty A."/>
            <person name="Bharti A.K."/>
            <person name="Gaur A."/>
            <person name="Gupta V."/>
            <person name="Kumar D."/>
            <person name="Ravi V."/>
            <person name="Vij S."/>
            <person name="Kapur A."/>
            <person name="Khurana P."/>
            <person name="Khurana P."/>
            <person name="Khurana J.P."/>
            <person name="Tyagi A.K."/>
            <person name="Gaikwad K."/>
            <person name="Singh A."/>
            <person name="Dalal V."/>
            <person name="Srivastava S."/>
            <person name="Dixit A."/>
            <person name="Pal A.K."/>
            <person name="Ghazi I.A."/>
            <person name="Yadav M."/>
            <person name="Pandit A."/>
            <person name="Bhargava A."/>
            <person name="Sureshbabu K."/>
            <person name="Batra K."/>
            <person name="Sharma T.R."/>
            <person name="Mohapatra T."/>
            <person name="Singh N.K."/>
            <person name="Messing J."/>
            <person name="Nelson A.B."/>
            <person name="Fuks G."/>
            <person name="Kavchok S."/>
            <person name="Keizer G."/>
            <person name="Linton E."/>
            <person name="Llaca V."/>
            <person name="Song R."/>
            <person name="Tanyolac B."/>
            <person name="Young S."/>
            <person name="Ho-Il K."/>
            <person name="Hahn J.H."/>
            <person name="Sangsakoo G."/>
            <person name="Vanavichit A."/>
            <person name="de Mattos Luiz.A.T."/>
            <person name="Zimmer P.D."/>
            <person name="Malone G."/>
            <person name="Dellagostin O."/>
            <person name="de Oliveira A.C."/>
            <person name="Bevan M."/>
            <person name="Bancroft I."/>
            <person name="Minx P."/>
            <person name="Cordum H."/>
            <person name="Wilson R."/>
            <person name="Cheng Z."/>
            <person name="Jin W."/>
            <person name="Jiang J."/>
            <person name="Leong S.A."/>
            <person name="Iwama H."/>
            <person name="Gojobori T."/>
            <person name="Itoh T."/>
            <person name="Niimura Y."/>
            <person name="Fujii Y."/>
            <person name="Habara T."/>
            <person name="Sakai H."/>
            <person name="Sato Y."/>
            <person name="Wilson G."/>
            <person name="Kumar K."/>
            <person name="McCouch S."/>
            <person name="Juretic N."/>
            <person name="Hoen D."/>
            <person name="Wright S."/>
            <person name="Bruskiewich R."/>
            <person name="Bureau T."/>
            <person name="Miyao A."/>
            <person name="Hirochika H."/>
            <person name="Nishikawa T."/>
            <person name="Kadowaki K."/>
            <person name="Sugiura M."/>
            <person name="Burr B."/>
            <person name="Sasaki T."/>
        </authorList>
    </citation>
    <scope>NUCLEOTIDE SEQUENCE [LARGE SCALE GENOMIC DNA]</scope>
    <source>
        <strain evidence="3">cv. Nipponbare</strain>
    </source>
</reference>
<dbReference type="EMBL" id="AP006438">
    <property type="protein sequence ID" value="BAD20137.1"/>
    <property type="molecule type" value="Genomic_DNA"/>
</dbReference>
<dbReference type="Proteomes" id="UP000000763">
    <property type="component" value="Chromosome 2"/>
</dbReference>
<reference evidence="3" key="2">
    <citation type="journal article" date="2008" name="Nucleic Acids Res.">
        <title>The rice annotation project database (RAP-DB): 2008 update.</title>
        <authorList>
            <consortium name="The rice annotation project (RAP)"/>
        </authorList>
    </citation>
    <scope>GENOME REANNOTATION</scope>
    <source>
        <strain evidence="3">cv. Nipponbare</strain>
    </source>
</reference>
<dbReference type="AlphaFoldDB" id="Q6K1Z4"/>